<organism evidence="1 2">
    <name type="scientific">Solanum verrucosum</name>
    <dbReference type="NCBI Taxonomy" id="315347"/>
    <lineage>
        <taxon>Eukaryota</taxon>
        <taxon>Viridiplantae</taxon>
        <taxon>Streptophyta</taxon>
        <taxon>Embryophyta</taxon>
        <taxon>Tracheophyta</taxon>
        <taxon>Spermatophyta</taxon>
        <taxon>Magnoliopsida</taxon>
        <taxon>eudicotyledons</taxon>
        <taxon>Gunneridae</taxon>
        <taxon>Pentapetalae</taxon>
        <taxon>asterids</taxon>
        <taxon>lamiids</taxon>
        <taxon>Solanales</taxon>
        <taxon>Solanaceae</taxon>
        <taxon>Solanoideae</taxon>
        <taxon>Solaneae</taxon>
        <taxon>Solanum</taxon>
    </lineage>
</organism>
<evidence type="ECO:0000313" key="2">
    <source>
        <dbReference type="Proteomes" id="UP001234989"/>
    </source>
</evidence>
<feature type="non-terminal residue" evidence="1">
    <location>
        <position position="1"/>
    </location>
</feature>
<accession>A0AAF0U1R0</accession>
<reference evidence="1" key="1">
    <citation type="submission" date="2023-08" db="EMBL/GenBank/DDBJ databases">
        <title>A de novo genome assembly of Solanum verrucosum Schlechtendal, a Mexican diploid species geographically isolated from the other diploid A-genome species in potato relatives.</title>
        <authorList>
            <person name="Hosaka K."/>
        </authorList>
    </citation>
    <scope>NUCLEOTIDE SEQUENCE</scope>
    <source>
        <tissue evidence="1">Young leaves</tissue>
    </source>
</reference>
<sequence length="76" mass="8723">LQVQPTDHRVTHGPCWWSVVRICNPCRLNPKNHFTCRPTAEPTDYRSGHGPWSVSMDQTPFLAPTHDCRLTSTDHQ</sequence>
<name>A0AAF0U1R0_SOLVR</name>
<dbReference type="EMBL" id="CP133618">
    <property type="protein sequence ID" value="WMV37672.1"/>
    <property type="molecule type" value="Genomic_DNA"/>
</dbReference>
<dbReference type="Proteomes" id="UP001234989">
    <property type="component" value="Chromosome 7"/>
</dbReference>
<evidence type="ECO:0000313" key="1">
    <source>
        <dbReference type="EMBL" id="WMV37672.1"/>
    </source>
</evidence>
<protein>
    <submittedName>
        <fullName evidence="1">Uncharacterized protein</fullName>
    </submittedName>
</protein>
<gene>
    <name evidence="1" type="ORF">MTR67_031057</name>
</gene>
<keyword evidence="2" id="KW-1185">Reference proteome</keyword>
<dbReference type="AlphaFoldDB" id="A0AAF0U1R0"/>
<proteinExistence type="predicted"/>